<comment type="function">
    <text evidence="1 6">Catalyzes the insertion of molybdate into adenylated molybdopterin with the concomitant release of AMP.</text>
</comment>
<keyword evidence="6" id="KW-0808">Transferase</keyword>
<dbReference type="Gene3D" id="3.90.105.10">
    <property type="entry name" value="Molybdopterin biosynthesis moea protein, domain 2"/>
    <property type="match status" value="1"/>
</dbReference>
<dbReference type="InterPro" id="IPR005110">
    <property type="entry name" value="MoeA_linker/N"/>
</dbReference>
<dbReference type="Proteomes" id="UP000659388">
    <property type="component" value="Unassembled WGS sequence"/>
</dbReference>
<evidence type="ECO:0000313" key="8">
    <source>
        <dbReference type="EMBL" id="MBL3657662.1"/>
    </source>
</evidence>
<dbReference type="SUPFAM" id="SSF63867">
    <property type="entry name" value="MoeA C-terminal domain-like"/>
    <property type="match status" value="1"/>
</dbReference>
<dbReference type="PANTHER" id="PTHR10192">
    <property type="entry name" value="MOLYBDOPTERIN BIOSYNTHESIS PROTEIN"/>
    <property type="match status" value="1"/>
</dbReference>
<dbReference type="GO" id="GO:0046872">
    <property type="term" value="F:metal ion binding"/>
    <property type="evidence" value="ECO:0007669"/>
    <property type="project" value="UniProtKB-UniRule"/>
</dbReference>
<evidence type="ECO:0000313" key="9">
    <source>
        <dbReference type="Proteomes" id="UP000659388"/>
    </source>
</evidence>
<dbReference type="NCBIfam" id="TIGR00177">
    <property type="entry name" value="molyb_syn"/>
    <property type="match status" value="1"/>
</dbReference>
<keyword evidence="6" id="KW-0479">Metal-binding</keyword>
<dbReference type="InterPro" id="IPR036425">
    <property type="entry name" value="MoaB/Mog-like_dom_sf"/>
</dbReference>
<comment type="caution">
    <text evidence="8">The sequence shown here is derived from an EMBL/GenBank/DDBJ whole genome shotgun (WGS) entry which is preliminary data.</text>
</comment>
<dbReference type="SUPFAM" id="SSF53218">
    <property type="entry name" value="Molybdenum cofactor biosynthesis proteins"/>
    <property type="match status" value="1"/>
</dbReference>
<keyword evidence="6" id="KW-0460">Magnesium</keyword>
<dbReference type="CDD" id="cd00887">
    <property type="entry name" value="MoeA"/>
    <property type="match status" value="1"/>
</dbReference>
<proteinExistence type="inferred from homology"/>
<dbReference type="SUPFAM" id="SSF63882">
    <property type="entry name" value="MoeA N-terminal region -like"/>
    <property type="match status" value="1"/>
</dbReference>
<dbReference type="AlphaFoldDB" id="A0A937F746"/>
<organism evidence="8 9">
    <name type="scientific">Fulvivirga sediminis</name>
    <dbReference type="NCBI Taxonomy" id="2803949"/>
    <lineage>
        <taxon>Bacteria</taxon>
        <taxon>Pseudomonadati</taxon>
        <taxon>Bacteroidota</taxon>
        <taxon>Cytophagia</taxon>
        <taxon>Cytophagales</taxon>
        <taxon>Fulvivirgaceae</taxon>
        <taxon>Fulvivirga</taxon>
    </lineage>
</organism>
<keyword evidence="9" id="KW-1185">Reference proteome</keyword>
<evidence type="ECO:0000256" key="4">
    <source>
        <dbReference type="ARBA" id="ARBA00023150"/>
    </source>
</evidence>
<evidence type="ECO:0000256" key="2">
    <source>
        <dbReference type="ARBA" id="ARBA00005046"/>
    </source>
</evidence>
<dbReference type="SMART" id="SM00852">
    <property type="entry name" value="MoCF_biosynth"/>
    <property type="match status" value="1"/>
</dbReference>
<protein>
    <recommendedName>
        <fullName evidence="6">Molybdopterin molybdenumtransferase</fullName>
        <ecNumber evidence="6">2.10.1.1</ecNumber>
    </recommendedName>
</protein>
<comment type="catalytic activity">
    <reaction evidence="5">
        <text>adenylyl-molybdopterin + molybdate = Mo-molybdopterin + AMP + H(+)</text>
        <dbReference type="Rhea" id="RHEA:35047"/>
        <dbReference type="ChEBI" id="CHEBI:15378"/>
        <dbReference type="ChEBI" id="CHEBI:36264"/>
        <dbReference type="ChEBI" id="CHEBI:62727"/>
        <dbReference type="ChEBI" id="CHEBI:71302"/>
        <dbReference type="ChEBI" id="CHEBI:456215"/>
        <dbReference type="EC" id="2.10.1.1"/>
    </reaction>
</comment>
<dbReference type="EC" id="2.10.1.1" evidence="6"/>
<comment type="similarity">
    <text evidence="3 6">Belongs to the MoeA family.</text>
</comment>
<dbReference type="GO" id="GO:0061599">
    <property type="term" value="F:molybdopterin molybdotransferase activity"/>
    <property type="evidence" value="ECO:0007669"/>
    <property type="project" value="UniProtKB-UniRule"/>
</dbReference>
<dbReference type="Pfam" id="PF00994">
    <property type="entry name" value="MoCF_biosynth"/>
    <property type="match status" value="1"/>
</dbReference>
<dbReference type="Gene3D" id="3.40.980.10">
    <property type="entry name" value="MoaB/Mog-like domain"/>
    <property type="match status" value="1"/>
</dbReference>
<dbReference type="RefSeq" id="WP_202245442.1">
    <property type="nucleotide sequence ID" value="NZ_JAESIY010000008.1"/>
</dbReference>
<dbReference type="NCBIfam" id="NF045515">
    <property type="entry name" value="Glp_gephyrin"/>
    <property type="match status" value="1"/>
</dbReference>
<dbReference type="Gene3D" id="2.170.190.11">
    <property type="entry name" value="Molybdopterin biosynthesis moea protein, domain 3"/>
    <property type="match status" value="1"/>
</dbReference>
<dbReference type="InterPro" id="IPR036688">
    <property type="entry name" value="MoeA_C_domain_IV_sf"/>
</dbReference>
<dbReference type="PANTHER" id="PTHR10192:SF5">
    <property type="entry name" value="GEPHYRIN"/>
    <property type="match status" value="1"/>
</dbReference>
<comment type="pathway">
    <text evidence="2 6">Cofactor biosynthesis; molybdopterin biosynthesis.</text>
</comment>
<evidence type="ECO:0000256" key="3">
    <source>
        <dbReference type="ARBA" id="ARBA00010763"/>
    </source>
</evidence>
<evidence type="ECO:0000259" key="7">
    <source>
        <dbReference type="SMART" id="SM00852"/>
    </source>
</evidence>
<dbReference type="EMBL" id="JAESIY010000008">
    <property type="protein sequence ID" value="MBL3657662.1"/>
    <property type="molecule type" value="Genomic_DNA"/>
</dbReference>
<dbReference type="InterPro" id="IPR008284">
    <property type="entry name" value="MoCF_biosynth_CS"/>
</dbReference>
<accession>A0A937F746</accession>
<dbReference type="GO" id="GO:0005829">
    <property type="term" value="C:cytosol"/>
    <property type="evidence" value="ECO:0007669"/>
    <property type="project" value="TreeGrafter"/>
</dbReference>
<evidence type="ECO:0000256" key="6">
    <source>
        <dbReference type="RuleBase" id="RU365090"/>
    </source>
</evidence>
<dbReference type="Pfam" id="PF03453">
    <property type="entry name" value="MoeA_N"/>
    <property type="match status" value="1"/>
</dbReference>
<evidence type="ECO:0000256" key="1">
    <source>
        <dbReference type="ARBA" id="ARBA00002901"/>
    </source>
</evidence>
<sequence>MISIKEALKLVQSQNIKTTPVEKELSSALGYHLAETITAPFSMPDFNNSAMDGYAVCGIYENYHIVGEVAAGSTVDHALEDGQAIRIFTGGKVPENTTAVVMQEKTSAEDKQLTIIGEIKAGQNIRAIGDELKKGQEVFTTGHYINAASLGMLASLGKTMVKVYEKPTIKLITTGNELIMPGQERKKGQIYESNSHALCGALLEQGFNCCEKQQIEDNFELIKSGISSYLEQTDVLLLSGGISVGDYDYVKEALEENGVKEIYYKVFQKPGKPLYFGRKGDKFVFALPGNPASSLSCFYIHVLPLLQRLSGGKSDGLPKVNLPLTHHYELKGDRPAFLKASVKNSEVTILDGQMSSMIRSMAIGNALVYIPEPKKIERGEKVQCLLIS</sequence>
<keyword evidence="4 6" id="KW-0501">Molybdenum cofactor biosynthesis</keyword>
<name>A0A937F746_9BACT</name>
<reference evidence="8" key="1">
    <citation type="submission" date="2021-01" db="EMBL/GenBank/DDBJ databases">
        <title>Fulvivirga kasyanovii gen. nov., sp nov., a novel member of the phylum Bacteroidetes isolated from seawater in a mussel farm.</title>
        <authorList>
            <person name="Zhao L.-H."/>
            <person name="Wang Z.-J."/>
        </authorList>
    </citation>
    <scope>NUCLEOTIDE SEQUENCE</scope>
    <source>
        <strain evidence="8">2943</strain>
    </source>
</reference>
<dbReference type="GO" id="GO:0006777">
    <property type="term" value="P:Mo-molybdopterin cofactor biosynthetic process"/>
    <property type="evidence" value="ECO:0007669"/>
    <property type="project" value="UniProtKB-UniRule"/>
</dbReference>
<dbReference type="InterPro" id="IPR005111">
    <property type="entry name" value="MoeA_C_domain_IV"/>
</dbReference>
<dbReference type="InterPro" id="IPR036135">
    <property type="entry name" value="MoeA_linker/N_sf"/>
</dbReference>
<dbReference type="InterPro" id="IPR001453">
    <property type="entry name" value="MoaB/Mog_dom"/>
</dbReference>
<comment type="cofactor">
    <cofactor evidence="6">
        <name>Mg(2+)</name>
        <dbReference type="ChEBI" id="CHEBI:18420"/>
    </cofactor>
</comment>
<dbReference type="Gene3D" id="2.40.340.10">
    <property type="entry name" value="MoeA, C-terminal, domain IV"/>
    <property type="match status" value="1"/>
</dbReference>
<evidence type="ECO:0000256" key="5">
    <source>
        <dbReference type="ARBA" id="ARBA00047317"/>
    </source>
</evidence>
<dbReference type="Pfam" id="PF03454">
    <property type="entry name" value="MoeA_C"/>
    <property type="match status" value="1"/>
</dbReference>
<feature type="domain" description="MoaB/Mog" evidence="7">
    <location>
        <begin position="170"/>
        <end position="308"/>
    </location>
</feature>
<keyword evidence="6" id="KW-0500">Molybdenum</keyword>
<dbReference type="PROSITE" id="PS01079">
    <property type="entry name" value="MOCF_BIOSYNTHESIS_2"/>
    <property type="match status" value="1"/>
</dbReference>
<dbReference type="InterPro" id="IPR038987">
    <property type="entry name" value="MoeA-like"/>
</dbReference>
<gene>
    <name evidence="8" type="ORF">JL102_16045</name>
</gene>